<comment type="similarity">
    <text evidence="1 8">Belongs to the tannase family.</text>
</comment>
<keyword evidence="3" id="KW-0479">Metal-binding</keyword>
<dbReference type="EC" id="3.1.1.-" evidence="8"/>
<evidence type="ECO:0000256" key="5">
    <source>
        <dbReference type="ARBA" id="ARBA00022801"/>
    </source>
</evidence>
<dbReference type="EMBL" id="MU839031">
    <property type="protein sequence ID" value="KAK1763002.1"/>
    <property type="molecule type" value="Genomic_DNA"/>
</dbReference>
<evidence type="ECO:0000256" key="8">
    <source>
        <dbReference type="RuleBase" id="RU361238"/>
    </source>
</evidence>
<dbReference type="InterPro" id="IPR029058">
    <property type="entry name" value="AB_hydrolase_fold"/>
</dbReference>
<evidence type="ECO:0000256" key="6">
    <source>
        <dbReference type="ARBA" id="ARBA00022837"/>
    </source>
</evidence>
<protein>
    <recommendedName>
        <fullName evidence="8">Carboxylic ester hydrolase</fullName>
        <ecNumber evidence="8">3.1.1.-</ecNumber>
    </recommendedName>
</protein>
<evidence type="ECO:0000256" key="2">
    <source>
        <dbReference type="ARBA" id="ARBA00022487"/>
    </source>
</evidence>
<dbReference type="PANTHER" id="PTHR33938:SF16">
    <property type="entry name" value="CARBOXYLIC ESTER HYDROLASE"/>
    <property type="match status" value="1"/>
</dbReference>
<sequence>MWFSPLLLLGLSLAPAFGVAAVPNLSDVCTTTYIQSALPADGFIQGITPSSTSVTANPVTNYTLAAGSTNPSKTGLDFCNVTFSYTHAGRPVPVNLWFWLPSPSQFQNRFLATGGGGLAITSGQRGLGPGLAHGAATATTDGGLGGWGSDLGRVVLRGGGGALDHDALQAFGHRAIHEMSVLGGELTRKFYGSAPEQRIFSYFHGCSEGGREGWSQVQRYGGQFDGVAVGAPAFRQAFQQVLHLFSAVVENARGYYPPPCELERIANDTIAACDGLDGRMDGVVGRTDLCKLRYDAGQSVGKPYSCDASAGSGGGAPPPTTMERRQFGGGGPRPAAQGTVTAEAAAVAKDIWKGVFDSQGRQVYVSFQPSASFSDAATTFNASTGAYEATVSGFGVQYVNLFLREVNSSSLSLANVTTDTLRGWMLEGMQKFSDTLQTTWPDLEDFRDAGGKVIHYHGESDDSVPAASSVMYHDAVRRTMYPGAPANESYAALDDWYRLFLVPGAGHCGPSPLQPNGPFPQSVLQSLIDWVEEGVNPTRLNATVLSGPSEGEEQKLCSFPLRPQWNEEVMDCVYDQESIDTWLPTLDSIPVPVY</sequence>
<dbReference type="GeneID" id="85308167"/>
<keyword evidence="11" id="KW-1185">Reference proteome</keyword>
<dbReference type="PANTHER" id="PTHR33938">
    <property type="entry name" value="FERULOYL ESTERASE B-RELATED"/>
    <property type="match status" value="1"/>
</dbReference>
<reference evidence="10" key="1">
    <citation type="submission" date="2023-06" db="EMBL/GenBank/DDBJ databases">
        <title>Genome-scale phylogeny and comparative genomics of the fungal order Sordariales.</title>
        <authorList>
            <consortium name="Lawrence Berkeley National Laboratory"/>
            <person name="Hensen N."/>
            <person name="Bonometti L."/>
            <person name="Westerberg I."/>
            <person name="Brannstrom I.O."/>
            <person name="Guillou S."/>
            <person name="Cros-Aarteil S."/>
            <person name="Calhoun S."/>
            <person name="Haridas S."/>
            <person name="Kuo A."/>
            <person name="Mondo S."/>
            <person name="Pangilinan J."/>
            <person name="Riley R."/>
            <person name="Labutti K."/>
            <person name="Andreopoulos B."/>
            <person name="Lipzen A."/>
            <person name="Chen C."/>
            <person name="Yanf M."/>
            <person name="Daum C."/>
            <person name="Ng V."/>
            <person name="Clum A."/>
            <person name="Steindorff A."/>
            <person name="Ohm R."/>
            <person name="Martin F."/>
            <person name="Silar P."/>
            <person name="Natvig D."/>
            <person name="Lalanne C."/>
            <person name="Gautier V."/>
            <person name="Ament-Velasquez S.L."/>
            <person name="Kruys A."/>
            <person name="Hutchinson M.I."/>
            <person name="Powell A.J."/>
            <person name="Barry K."/>
            <person name="Miller A.N."/>
            <person name="Grigoriev I.V."/>
            <person name="Debuchy R."/>
            <person name="Gladieux P."/>
            <person name="Thoren M.H."/>
            <person name="Johannesson H."/>
        </authorList>
    </citation>
    <scope>NUCLEOTIDE SEQUENCE</scope>
    <source>
        <strain evidence="10">8032-3</strain>
    </source>
</reference>
<dbReference type="GO" id="GO:0030600">
    <property type="term" value="F:feruloyl esterase activity"/>
    <property type="evidence" value="ECO:0007669"/>
    <property type="project" value="UniProtKB-ARBA"/>
</dbReference>
<keyword evidence="2" id="KW-0719">Serine esterase</keyword>
<organism evidence="10 11">
    <name type="scientific">Phialemonium atrogriseum</name>
    <dbReference type="NCBI Taxonomy" id="1093897"/>
    <lineage>
        <taxon>Eukaryota</taxon>
        <taxon>Fungi</taxon>
        <taxon>Dikarya</taxon>
        <taxon>Ascomycota</taxon>
        <taxon>Pezizomycotina</taxon>
        <taxon>Sordariomycetes</taxon>
        <taxon>Sordariomycetidae</taxon>
        <taxon>Cephalothecales</taxon>
        <taxon>Cephalothecaceae</taxon>
        <taxon>Phialemonium</taxon>
    </lineage>
</organism>
<dbReference type="InterPro" id="IPR011118">
    <property type="entry name" value="Tannase/feruloyl_esterase"/>
</dbReference>
<feature type="chain" id="PRO_5042315018" description="Carboxylic ester hydrolase" evidence="8">
    <location>
        <begin position="22"/>
        <end position="594"/>
    </location>
</feature>
<evidence type="ECO:0000256" key="3">
    <source>
        <dbReference type="ARBA" id="ARBA00022723"/>
    </source>
</evidence>
<keyword evidence="6" id="KW-0106">Calcium</keyword>
<evidence type="ECO:0000256" key="1">
    <source>
        <dbReference type="ARBA" id="ARBA00006249"/>
    </source>
</evidence>
<accession>A0AAJ0FDA2</accession>
<dbReference type="RefSeq" id="XP_060279215.1">
    <property type="nucleotide sequence ID" value="XM_060424980.1"/>
</dbReference>
<proteinExistence type="inferred from homology"/>
<feature type="signal peptide" evidence="8">
    <location>
        <begin position="1"/>
        <end position="21"/>
    </location>
</feature>
<keyword evidence="4 8" id="KW-0732">Signal</keyword>
<gene>
    <name evidence="10" type="ORF">QBC33DRAFT_460341</name>
</gene>
<evidence type="ECO:0000313" key="11">
    <source>
        <dbReference type="Proteomes" id="UP001244011"/>
    </source>
</evidence>
<keyword evidence="5 8" id="KW-0378">Hydrolase</keyword>
<comment type="caution">
    <text evidence="10">The sequence shown here is derived from an EMBL/GenBank/DDBJ whole genome shotgun (WGS) entry which is preliminary data.</text>
</comment>
<evidence type="ECO:0000256" key="4">
    <source>
        <dbReference type="ARBA" id="ARBA00022729"/>
    </source>
</evidence>
<dbReference type="Pfam" id="PF07519">
    <property type="entry name" value="Tannase"/>
    <property type="match status" value="1"/>
</dbReference>
<feature type="region of interest" description="Disordered" evidence="9">
    <location>
        <begin position="307"/>
        <end position="338"/>
    </location>
</feature>
<name>A0AAJ0FDA2_9PEZI</name>
<dbReference type="GO" id="GO:0046872">
    <property type="term" value="F:metal ion binding"/>
    <property type="evidence" value="ECO:0007669"/>
    <property type="project" value="UniProtKB-KW"/>
</dbReference>
<dbReference type="Proteomes" id="UP001244011">
    <property type="component" value="Unassembled WGS sequence"/>
</dbReference>
<evidence type="ECO:0000256" key="7">
    <source>
        <dbReference type="ARBA" id="ARBA00023157"/>
    </source>
</evidence>
<keyword evidence="7" id="KW-1015">Disulfide bond</keyword>
<dbReference type="AlphaFoldDB" id="A0AAJ0FDA2"/>
<dbReference type="SUPFAM" id="SSF53474">
    <property type="entry name" value="alpha/beta-Hydrolases"/>
    <property type="match status" value="1"/>
</dbReference>
<evidence type="ECO:0000313" key="10">
    <source>
        <dbReference type="EMBL" id="KAK1763002.1"/>
    </source>
</evidence>
<evidence type="ECO:0000256" key="9">
    <source>
        <dbReference type="SAM" id="MobiDB-lite"/>
    </source>
</evidence>